<evidence type="ECO:0000256" key="12">
    <source>
        <dbReference type="SAM" id="Coils"/>
    </source>
</evidence>
<dbReference type="OMA" id="GFKMNGR"/>
<evidence type="ECO:0000256" key="10">
    <source>
        <dbReference type="PROSITE-ProRule" id="PRU00283"/>
    </source>
</evidence>
<evidence type="ECO:0000259" key="15">
    <source>
        <dbReference type="PROSITE" id="PS50067"/>
    </source>
</evidence>
<evidence type="ECO:0000256" key="13">
    <source>
        <dbReference type="SAM" id="MobiDB-lite"/>
    </source>
</evidence>
<feature type="domain" description="Kinesin motor" evidence="15">
    <location>
        <begin position="5"/>
        <end position="352"/>
    </location>
</feature>
<keyword evidence="2" id="KW-0813">Transport</keyword>
<dbReference type="FunFam" id="3.40.850.10:FF:000063">
    <property type="entry name" value="Kinesin-like protein"/>
    <property type="match status" value="1"/>
</dbReference>
<keyword evidence="5 12" id="KW-0175">Coiled coil</keyword>
<dbReference type="RefSeq" id="XP_004998323.1">
    <property type="nucleotide sequence ID" value="XM_004998266.1"/>
</dbReference>
<dbReference type="Gene3D" id="2.60.200.20">
    <property type="match status" value="1"/>
</dbReference>
<evidence type="ECO:0000256" key="3">
    <source>
        <dbReference type="ARBA" id="ARBA00022741"/>
    </source>
</evidence>
<dbReference type="Pfam" id="PF00225">
    <property type="entry name" value="Kinesin"/>
    <property type="match status" value="1"/>
</dbReference>
<dbReference type="GO" id="GO:0008017">
    <property type="term" value="F:microtubule binding"/>
    <property type="evidence" value="ECO:0007669"/>
    <property type="project" value="InterPro"/>
</dbReference>
<dbReference type="OrthoDB" id="3176171at2759"/>
<dbReference type="InterPro" id="IPR027417">
    <property type="entry name" value="P-loop_NTPase"/>
</dbReference>
<dbReference type="InterPro" id="IPR001752">
    <property type="entry name" value="Kinesin_motor_dom"/>
</dbReference>
<keyword evidence="7" id="KW-0472">Membrane</keyword>
<dbReference type="GO" id="GO:0005874">
    <property type="term" value="C:microtubule"/>
    <property type="evidence" value="ECO:0007669"/>
    <property type="project" value="UniProtKB-KW"/>
</dbReference>
<evidence type="ECO:0000256" key="4">
    <source>
        <dbReference type="ARBA" id="ARBA00022840"/>
    </source>
</evidence>
<dbReference type="GO" id="GO:0003777">
    <property type="term" value="F:microtubule motor activity"/>
    <property type="evidence" value="ECO:0007669"/>
    <property type="project" value="InterPro"/>
</dbReference>
<reference evidence="16" key="1">
    <citation type="submission" date="2009-08" db="EMBL/GenBank/DDBJ databases">
        <title>Annotation of Salpingoeca rosetta.</title>
        <authorList>
            <consortium name="The Broad Institute Genome Sequencing Platform"/>
            <person name="Russ C."/>
            <person name="Cuomo C."/>
            <person name="Burger G."/>
            <person name="Gray M.W."/>
            <person name="Holland P.W.H."/>
            <person name="King N."/>
            <person name="Lang F.B.F."/>
            <person name="Roger A.J."/>
            <person name="Ruiz-Trillo I."/>
            <person name="Young S.K."/>
            <person name="Zeng Q."/>
            <person name="Gargeya S."/>
            <person name="Alvarado L."/>
            <person name="Berlin A."/>
            <person name="Chapman S.B."/>
            <person name="Chen Z."/>
            <person name="Freedman E."/>
            <person name="Gellesch M."/>
            <person name="Goldberg J."/>
            <person name="Griggs A."/>
            <person name="Gujja S."/>
            <person name="Heilman E."/>
            <person name="Heiman D."/>
            <person name="Howarth C."/>
            <person name="Mehta T."/>
            <person name="Neiman D."/>
            <person name="Pearson M."/>
            <person name="Roberts A."/>
            <person name="Saif S."/>
            <person name="Shea T."/>
            <person name="Shenoy N."/>
            <person name="Sisk P."/>
            <person name="Stolte C."/>
            <person name="Sykes S."/>
            <person name="White J."/>
            <person name="Yandava C."/>
            <person name="Haas B."/>
            <person name="Nusbaum C."/>
            <person name="Birren B."/>
        </authorList>
    </citation>
    <scope>NUCLEOTIDE SEQUENCE [LARGE SCALE GENOMIC DNA]</scope>
    <source>
        <strain evidence="16">ATCC 50818</strain>
    </source>
</reference>
<keyword evidence="4 10" id="KW-0067">ATP-binding</keyword>
<dbReference type="InterPro" id="IPR019821">
    <property type="entry name" value="Kinesin_motor_CS"/>
</dbReference>
<dbReference type="PROSITE" id="PS50067">
    <property type="entry name" value="KINESIN_MOTOR_2"/>
    <property type="match status" value="1"/>
</dbReference>
<dbReference type="InParanoid" id="F2TXN9"/>
<dbReference type="PRINTS" id="PR00380">
    <property type="entry name" value="KINESINHEAVY"/>
</dbReference>
<dbReference type="STRING" id="946362.F2TXN9"/>
<evidence type="ECO:0000256" key="5">
    <source>
        <dbReference type="ARBA" id="ARBA00023054"/>
    </source>
</evidence>
<dbReference type="Proteomes" id="UP000007799">
    <property type="component" value="Unassembled WGS sequence"/>
</dbReference>
<dbReference type="FunFam" id="2.60.200.20:FF:000034">
    <property type="entry name" value="kinesin-like protein KIF28P"/>
    <property type="match status" value="1"/>
</dbReference>
<comment type="subcellular location">
    <subcellularLocation>
        <location evidence="1">Mitochondrion membrane</location>
        <topology evidence="1">Peripheral membrane protein</topology>
    </subcellularLocation>
</comment>
<dbReference type="InterPro" id="IPR036961">
    <property type="entry name" value="Kinesin_motor_dom_sf"/>
</dbReference>
<evidence type="ECO:0000256" key="1">
    <source>
        <dbReference type="ARBA" id="ARBA00004318"/>
    </source>
</evidence>
<feature type="region of interest" description="Disordered" evidence="13">
    <location>
        <begin position="940"/>
        <end position="959"/>
    </location>
</feature>
<gene>
    <name evidence="16" type="ORF">PTSG_00855</name>
</gene>
<organism evidence="17">
    <name type="scientific">Salpingoeca rosetta (strain ATCC 50818 / BSB-021)</name>
    <dbReference type="NCBI Taxonomy" id="946362"/>
    <lineage>
        <taxon>Eukaryota</taxon>
        <taxon>Choanoflagellata</taxon>
        <taxon>Craspedida</taxon>
        <taxon>Salpingoecidae</taxon>
        <taxon>Salpingoeca</taxon>
    </lineage>
</organism>
<dbReference type="GeneID" id="16078918"/>
<dbReference type="InterPro" id="IPR000253">
    <property type="entry name" value="FHA_dom"/>
</dbReference>
<dbReference type="SMART" id="SM00129">
    <property type="entry name" value="KISc"/>
    <property type="match status" value="1"/>
</dbReference>
<feature type="domain" description="FHA" evidence="14">
    <location>
        <begin position="475"/>
        <end position="525"/>
    </location>
</feature>
<keyword evidence="17" id="KW-1185">Reference proteome</keyword>
<accession>F2TXN9</accession>
<feature type="coiled-coil region" evidence="12">
    <location>
        <begin position="861"/>
        <end position="895"/>
    </location>
</feature>
<feature type="binding site" evidence="10">
    <location>
        <begin position="105"/>
        <end position="112"/>
    </location>
    <ligand>
        <name>ATP</name>
        <dbReference type="ChEBI" id="CHEBI:30616"/>
    </ligand>
</feature>
<dbReference type="CDD" id="cd01365">
    <property type="entry name" value="KISc_KIF1A_KIF1B"/>
    <property type="match status" value="1"/>
</dbReference>
<dbReference type="Gene3D" id="3.40.850.10">
    <property type="entry name" value="Kinesin motor domain"/>
    <property type="match status" value="1"/>
</dbReference>
<dbReference type="GO" id="GO:0031966">
    <property type="term" value="C:mitochondrial membrane"/>
    <property type="evidence" value="ECO:0007669"/>
    <property type="project" value="UniProtKB-SubCell"/>
</dbReference>
<evidence type="ECO:0000259" key="14">
    <source>
        <dbReference type="PROSITE" id="PS50006"/>
    </source>
</evidence>
<protein>
    <recommendedName>
        <fullName evidence="11">Kinesin-like protein</fullName>
    </recommendedName>
</protein>
<dbReference type="EMBL" id="GL832956">
    <property type="protein sequence ID" value="EGD76148.1"/>
    <property type="molecule type" value="Genomic_DNA"/>
</dbReference>
<keyword evidence="3 10" id="KW-0547">Nucleotide-binding</keyword>
<dbReference type="PROSITE" id="PS50006">
    <property type="entry name" value="FHA_DOMAIN"/>
    <property type="match status" value="1"/>
</dbReference>
<proteinExistence type="inferred from homology"/>
<dbReference type="GO" id="GO:0007018">
    <property type="term" value="P:microtubule-based movement"/>
    <property type="evidence" value="ECO:0007669"/>
    <property type="project" value="InterPro"/>
</dbReference>
<dbReference type="Pfam" id="PF00498">
    <property type="entry name" value="FHA"/>
    <property type="match status" value="1"/>
</dbReference>
<feature type="coiled-coil region" evidence="12">
    <location>
        <begin position="390"/>
        <end position="431"/>
    </location>
</feature>
<keyword evidence="11" id="KW-0493">Microtubule</keyword>
<dbReference type="eggNOG" id="KOG0245">
    <property type="taxonomic scope" value="Eukaryota"/>
</dbReference>
<evidence type="ECO:0000256" key="2">
    <source>
        <dbReference type="ARBA" id="ARBA00022448"/>
    </source>
</evidence>
<dbReference type="SUPFAM" id="SSF52540">
    <property type="entry name" value="P-loop containing nucleoside triphosphate hydrolases"/>
    <property type="match status" value="1"/>
</dbReference>
<dbReference type="PROSITE" id="PS00411">
    <property type="entry name" value="KINESIN_MOTOR_1"/>
    <property type="match status" value="1"/>
</dbReference>
<evidence type="ECO:0000256" key="6">
    <source>
        <dbReference type="ARBA" id="ARBA00023128"/>
    </source>
</evidence>
<dbReference type="GO" id="GO:0005524">
    <property type="term" value="F:ATP binding"/>
    <property type="evidence" value="ECO:0007669"/>
    <property type="project" value="UniProtKB-UniRule"/>
</dbReference>
<dbReference type="FunCoup" id="F2TXN9">
    <property type="interactions" value="2"/>
</dbReference>
<comment type="function">
    <text evidence="9">Microtubule-dependent motor protein required for mitochondrion morphology and transport of mitochondria in neuronal cells.</text>
</comment>
<evidence type="ECO:0000313" key="17">
    <source>
        <dbReference type="Proteomes" id="UP000007799"/>
    </source>
</evidence>
<feature type="compositionally biased region" description="Polar residues" evidence="13">
    <location>
        <begin position="947"/>
        <end position="959"/>
    </location>
</feature>
<dbReference type="SUPFAM" id="SSF49879">
    <property type="entry name" value="SMAD/FHA domain"/>
    <property type="match status" value="1"/>
</dbReference>
<evidence type="ECO:0000256" key="11">
    <source>
        <dbReference type="RuleBase" id="RU000394"/>
    </source>
</evidence>
<dbReference type="InterPro" id="IPR008984">
    <property type="entry name" value="SMAD_FHA_dom_sf"/>
</dbReference>
<dbReference type="PANTHER" id="PTHR47117">
    <property type="entry name" value="STAR-RELATED LIPID TRANSFER PROTEIN 9"/>
    <property type="match status" value="1"/>
</dbReference>
<evidence type="ECO:0000256" key="9">
    <source>
        <dbReference type="ARBA" id="ARBA00054688"/>
    </source>
</evidence>
<evidence type="ECO:0000313" key="16">
    <source>
        <dbReference type="EMBL" id="EGD76148.1"/>
    </source>
</evidence>
<name>F2TXN9_SALR5</name>
<evidence type="ECO:0000256" key="7">
    <source>
        <dbReference type="ARBA" id="ARBA00023136"/>
    </source>
</evidence>
<sequence length="959" mass="107858">MSEESVKVAVRVRPFNSREKQRNAVNVIEMDGKSTVIKNLEEGTEKSFTFDYSYWSHDGFEEKPDGYLSPTTPEYADQQKVFDDLGQGVLENAWNGYNCSLFAYGQTGSGKSYSMVGYGVNRGIVPVTCDELFKGISGNKVPNAEFNVSFSMLEIYNEQVQDLLGSSKPKGGLKVRQHPKKGFYVNDLRVVPVHSFAEIEARIEEGTKNRTIAATNMNATSSRAHTIVTVNVKQKTTNEGGVNMTKSSSINLVDLAGSERAESTGAQGDRLKEGAAINQSLSTLGNVISALVDVQNGKKKIIPFRDSVLTKLLKNALGGNSKTIMIAALSPADINYDETLSTLRFADRVKSIKTQAVVNETPTERLIRELREENARLMAMLQGGALPPGLTQVSTRVAMAEELKRQMEENQREMQEMKKTWEQRLEEEKRKHAAVVPATQEKEKRKHVPHLWNMNEDPALSCVIAYFIEKDEVTVGNGRSDDPTDIVLKGLSIAPKHAIIHRRDGKLFIKKAAAREKILVNGKELENEPVELRHHSRVLLGPSHLYCMSIPGEAKAAESEGKVWKIPTFEDAQAEIARHSGLTTDMNQSPEQLLLQEEIETLLRHVTEANAISTELNKDKYFSLELVQSKDKSNKPDVKVLVADTKTGASWIWSRNRFMNRKYAMLEMFNAKMEEDPDWDRPTESDPFFEALDKAVKIGFCNIYLQPLCYKMDLEESVSILDHNGQIQGHLDVHVFPCRADGSPFDEDEFELFVDDPDELVGHPYYIMVSIKTATGLPPQYSSIHCSYKWFDDEEDVQTPPVQEKINANIEHSKIISIQSVCQDLIDWMSNEALVIEIWGDQTGSEENKAVFTKGHTLASLQLTSLKSQEYEEQLQQLRCEMETYRRRSERISRRHTLIKDKKPSETVTVADVKSALSKGADKRFKGAVQSIMVGLRAQKWRESTPEQRSQSSTVCSVM</sequence>
<keyword evidence="6" id="KW-0496">Mitochondrion</keyword>
<dbReference type="KEGG" id="sre:PTSG_00855"/>
<comment type="similarity">
    <text evidence="10 11">Belongs to the TRAFAC class myosin-kinesin ATPase superfamily. Kinesin family.</text>
</comment>
<keyword evidence="8 10" id="KW-0505">Motor protein</keyword>
<dbReference type="AlphaFoldDB" id="F2TXN9"/>
<evidence type="ECO:0000256" key="8">
    <source>
        <dbReference type="ARBA" id="ARBA00023175"/>
    </source>
</evidence>